<feature type="transmembrane region" description="Helical" evidence="1">
    <location>
        <begin position="126"/>
        <end position="146"/>
    </location>
</feature>
<dbReference type="Pfam" id="PF02353">
    <property type="entry name" value="CMAS"/>
    <property type="match status" value="1"/>
</dbReference>
<dbReference type="InterPro" id="IPR010721">
    <property type="entry name" value="UstE-like"/>
</dbReference>
<name>A0ABM7UNH1_9LEPT</name>
<dbReference type="Gene3D" id="3.40.50.150">
    <property type="entry name" value="Vaccinia Virus protein VP39"/>
    <property type="match status" value="1"/>
</dbReference>
<feature type="transmembrane region" description="Helical" evidence="1">
    <location>
        <begin position="177"/>
        <end position="194"/>
    </location>
</feature>
<gene>
    <name evidence="2" type="ORF">LPTSP3_g36140</name>
</gene>
<reference evidence="2 3" key="1">
    <citation type="submission" date="2021-08" db="EMBL/GenBank/DDBJ databases">
        <title>Complete genome sequence of Leptospira kobayashii strain E30.</title>
        <authorList>
            <person name="Nakao R."/>
            <person name="Nakamura S."/>
            <person name="Masuzawa T."/>
            <person name="Koizumi N."/>
        </authorList>
    </citation>
    <scope>NUCLEOTIDE SEQUENCE [LARGE SCALE GENOMIC DNA]</scope>
    <source>
        <strain evidence="2 3">E30</strain>
    </source>
</reference>
<evidence type="ECO:0000313" key="2">
    <source>
        <dbReference type="EMBL" id="BDA80684.1"/>
    </source>
</evidence>
<dbReference type="PANTHER" id="PTHR43832:SF1">
    <property type="entry name" value="S-ADENOSYL-L-METHIONINE-DEPENDENT METHYLTRANSFERASES SUPERFAMILY PROTEIN"/>
    <property type="match status" value="1"/>
</dbReference>
<dbReference type="CDD" id="cd02440">
    <property type="entry name" value="AdoMet_MTases"/>
    <property type="match status" value="1"/>
</dbReference>
<evidence type="ECO:0000313" key="3">
    <source>
        <dbReference type="Proteomes" id="UP000245263"/>
    </source>
</evidence>
<dbReference type="Proteomes" id="UP000245263">
    <property type="component" value="Chromosome 2"/>
</dbReference>
<dbReference type="Gene3D" id="1.20.120.1630">
    <property type="match status" value="1"/>
</dbReference>
<proteinExistence type="predicted"/>
<dbReference type="InterPro" id="IPR029063">
    <property type="entry name" value="SAM-dependent_MTases_sf"/>
</dbReference>
<feature type="transmembrane region" description="Helical" evidence="1">
    <location>
        <begin position="41"/>
        <end position="64"/>
    </location>
</feature>
<accession>A0ABM7UNH1</accession>
<feature type="transmembrane region" description="Helical" evidence="1">
    <location>
        <begin position="12"/>
        <end position="35"/>
    </location>
</feature>
<keyword evidence="3" id="KW-1185">Reference proteome</keyword>
<organism evidence="2 3">
    <name type="scientific">Leptospira kobayashii</name>
    <dbReference type="NCBI Taxonomy" id="1917830"/>
    <lineage>
        <taxon>Bacteria</taxon>
        <taxon>Pseudomonadati</taxon>
        <taxon>Spirochaetota</taxon>
        <taxon>Spirochaetia</taxon>
        <taxon>Leptospirales</taxon>
        <taxon>Leptospiraceae</taxon>
        <taxon>Leptospira</taxon>
    </lineage>
</organism>
<keyword evidence="1" id="KW-1133">Transmembrane helix</keyword>
<feature type="transmembrane region" description="Helical" evidence="1">
    <location>
        <begin position="91"/>
        <end position="114"/>
    </location>
</feature>
<keyword evidence="1" id="KW-0812">Transmembrane</keyword>
<dbReference type="PANTHER" id="PTHR43832">
    <property type="match status" value="1"/>
</dbReference>
<dbReference type="EMBL" id="AP025029">
    <property type="protein sequence ID" value="BDA80684.1"/>
    <property type="molecule type" value="Genomic_DNA"/>
</dbReference>
<dbReference type="SUPFAM" id="SSF53335">
    <property type="entry name" value="S-adenosyl-L-methionine-dependent methyltransferases"/>
    <property type="match status" value="1"/>
</dbReference>
<dbReference type="PROSITE" id="PS50244">
    <property type="entry name" value="S5A_REDUCTASE"/>
    <property type="match status" value="1"/>
</dbReference>
<protein>
    <recommendedName>
        <fullName evidence="4">Cyclopropane-fatty-acyl-phospholipid synthase</fullName>
    </recommendedName>
</protein>
<evidence type="ECO:0008006" key="4">
    <source>
        <dbReference type="Google" id="ProtNLM"/>
    </source>
</evidence>
<sequence>MTLMWFWGKSRNNYAVIDVGWGLVIAGIGSVFAALGSGNVYAKLAILIPVWIWAIRLSGFLYWTRIRTGDAEDKRYSDFRKDYGVHVHRKFFTNVFLLQGFLALLLSGPFVIASEWEWNPSSPSEFLFPVLGWILFLIGVSGEGLADKQLHSFLSIPANKGKLCNVGLWKYTRHPNYFFEWVIWLGIGIIPLSSGVNYALVSLFSPLIMFVLLRFVSGVPFAEKYSLLSKGDVFREYQQATNAFFPWFPKENFLNINSLLEKDLFPDWLIRIRIRQLLAMRLKQETKAGAEKQLAHKLNYVKELKNSPIAVHTRDANEQHYEVPSEFFTYVMGPRMKYSSGYWPTAETSFSESEEAMLALTMERAELKDGMKVLDLGCGWGSVSLYIAEKFPKCKVTGVSNSRTQKEFIEARAKESGLKNITILTQDMNVFTTKEKFDRIISVEMLEHMKNYELLFERLSKFLVNDGKFFVHIFTHKTFAYPFEVVDETDWMAKYFFTGGQMPSDDLFLYFQKDFVIENHWVVNGSNYAKTSEAWYENLLKNKEKVIKILGNTYGEKNKTKWFVYWKVFFLACAELWAYRNGEEWLVSHYLFRKR</sequence>
<keyword evidence="1" id="KW-0472">Membrane</keyword>
<dbReference type="Pfam" id="PF06966">
    <property type="entry name" value="DUF1295"/>
    <property type="match status" value="1"/>
</dbReference>
<evidence type="ECO:0000256" key="1">
    <source>
        <dbReference type="SAM" id="Phobius"/>
    </source>
</evidence>